<comment type="caution">
    <text evidence="10">The sequence shown here is derived from an EMBL/GenBank/DDBJ whole genome shotgun (WGS) entry which is preliminary data.</text>
</comment>
<name>A0A1E8CFT4_9GAMM</name>
<dbReference type="NCBIfam" id="TIGR03654">
    <property type="entry name" value="L6_bact"/>
    <property type="match status" value="1"/>
</dbReference>
<dbReference type="PRINTS" id="PR00059">
    <property type="entry name" value="RIBOSOMALL6"/>
</dbReference>
<feature type="domain" description="Large ribosomal subunit protein uL6 alpha-beta" evidence="9">
    <location>
        <begin position="91"/>
        <end position="164"/>
    </location>
</feature>
<dbReference type="InterPro" id="IPR019906">
    <property type="entry name" value="Ribosomal_uL6_bac-type"/>
</dbReference>
<evidence type="ECO:0000256" key="6">
    <source>
        <dbReference type="HAMAP-Rule" id="MF_01365"/>
    </source>
</evidence>
<organism evidence="10 11">
    <name type="scientific">Pseudohongiella acticola</name>
    <dbReference type="NCBI Taxonomy" id="1524254"/>
    <lineage>
        <taxon>Bacteria</taxon>
        <taxon>Pseudomonadati</taxon>
        <taxon>Pseudomonadota</taxon>
        <taxon>Gammaproteobacteria</taxon>
        <taxon>Pseudomonadales</taxon>
        <taxon>Pseudohongiellaceae</taxon>
        <taxon>Pseudohongiella</taxon>
    </lineage>
</organism>
<dbReference type="GO" id="GO:0019843">
    <property type="term" value="F:rRNA binding"/>
    <property type="evidence" value="ECO:0007669"/>
    <property type="project" value="UniProtKB-UniRule"/>
</dbReference>
<dbReference type="InterPro" id="IPR002358">
    <property type="entry name" value="Ribosomal_uL6_CS"/>
</dbReference>
<dbReference type="HAMAP" id="MF_01365_B">
    <property type="entry name" value="Ribosomal_uL6_B"/>
    <property type="match status" value="1"/>
</dbReference>
<dbReference type="Gene3D" id="3.90.930.12">
    <property type="entry name" value="Ribosomal protein L6, alpha-beta domain"/>
    <property type="match status" value="2"/>
</dbReference>
<dbReference type="STRING" id="1524254.PHACT_15610"/>
<dbReference type="PANTHER" id="PTHR11655:SF14">
    <property type="entry name" value="LARGE RIBOSOMAL SUBUNIT PROTEIN UL6M"/>
    <property type="match status" value="1"/>
</dbReference>
<proteinExistence type="inferred from homology"/>
<dbReference type="InterPro" id="IPR036789">
    <property type="entry name" value="Ribosomal_uL6-like_a/b-dom_sf"/>
</dbReference>
<dbReference type="Pfam" id="PF00347">
    <property type="entry name" value="Ribosomal_L6"/>
    <property type="match status" value="2"/>
</dbReference>
<gene>
    <name evidence="6" type="primary">rplF</name>
    <name evidence="10" type="ORF">PHACT_15610</name>
</gene>
<dbReference type="PANTHER" id="PTHR11655">
    <property type="entry name" value="60S/50S RIBOSOMAL PROTEIN L6/L9"/>
    <property type="match status" value="1"/>
</dbReference>
<comment type="function">
    <text evidence="6 8">This protein binds to the 23S rRNA, and is important in its secondary structure. It is located near the subunit interface in the base of the L7/L12 stalk, and near the tRNA binding site of the peptidyltransferase center.</text>
</comment>
<evidence type="ECO:0000256" key="2">
    <source>
        <dbReference type="ARBA" id="ARBA00022730"/>
    </source>
</evidence>
<dbReference type="GO" id="GO:0002181">
    <property type="term" value="P:cytoplasmic translation"/>
    <property type="evidence" value="ECO:0007669"/>
    <property type="project" value="TreeGrafter"/>
</dbReference>
<keyword evidence="2 6" id="KW-0699">rRNA-binding</keyword>
<evidence type="ECO:0000256" key="8">
    <source>
        <dbReference type="RuleBase" id="RU003870"/>
    </source>
</evidence>
<evidence type="ECO:0000256" key="1">
    <source>
        <dbReference type="ARBA" id="ARBA00009356"/>
    </source>
</evidence>
<dbReference type="InterPro" id="IPR000702">
    <property type="entry name" value="Ribosomal_uL6-like"/>
</dbReference>
<dbReference type="InterPro" id="IPR020040">
    <property type="entry name" value="Ribosomal_uL6_a/b-dom"/>
</dbReference>
<dbReference type="SUPFAM" id="SSF56053">
    <property type="entry name" value="Ribosomal protein L6"/>
    <property type="match status" value="2"/>
</dbReference>
<dbReference type="EMBL" id="MASR01000003">
    <property type="protein sequence ID" value="OFE11259.1"/>
    <property type="molecule type" value="Genomic_DNA"/>
</dbReference>
<dbReference type="GO" id="GO:0022625">
    <property type="term" value="C:cytosolic large ribosomal subunit"/>
    <property type="evidence" value="ECO:0007669"/>
    <property type="project" value="UniProtKB-UniRule"/>
</dbReference>
<dbReference type="AlphaFoldDB" id="A0A1E8CFT4"/>
<dbReference type="Proteomes" id="UP000175669">
    <property type="component" value="Unassembled WGS sequence"/>
</dbReference>
<dbReference type="OrthoDB" id="9805007at2"/>
<dbReference type="FunFam" id="3.90.930.12:FF:000002">
    <property type="entry name" value="50S ribosomal protein L6"/>
    <property type="match status" value="1"/>
</dbReference>
<feature type="domain" description="Large ribosomal subunit protein uL6 alpha-beta" evidence="9">
    <location>
        <begin position="12"/>
        <end position="82"/>
    </location>
</feature>
<dbReference type="RefSeq" id="WP_070119194.1">
    <property type="nucleotide sequence ID" value="NZ_CAXATG010000006.1"/>
</dbReference>
<keyword evidence="4 6" id="KW-0689">Ribosomal protein</keyword>
<dbReference type="PIRSF" id="PIRSF002162">
    <property type="entry name" value="Ribosomal_L6"/>
    <property type="match status" value="1"/>
</dbReference>
<keyword evidence="11" id="KW-1185">Reference proteome</keyword>
<evidence type="ECO:0000256" key="7">
    <source>
        <dbReference type="RuleBase" id="RU003869"/>
    </source>
</evidence>
<dbReference type="PROSITE" id="PS00525">
    <property type="entry name" value="RIBOSOMAL_L6_1"/>
    <property type="match status" value="1"/>
</dbReference>
<evidence type="ECO:0000313" key="10">
    <source>
        <dbReference type="EMBL" id="OFE11259.1"/>
    </source>
</evidence>
<evidence type="ECO:0000259" key="9">
    <source>
        <dbReference type="Pfam" id="PF00347"/>
    </source>
</evidence>
<reference evidence="11" key="1">
    <citation type="submission" date="2016-07" db="EMBL/GenBank/DDBJ databases">
        <authorList>
            <person name="Florea S."/>
            <person name="Webb J.S."/>
            <person name="Jaromczyk J."/>
            <person name="Schardl C.L."/>
        </authorList>
    </citation>
    <scope>NUCLEOTIDE SEQUENCE [LARGE SCALE GENOMIC DNA]</scope>
    <source>
        <strain evidence="11">KCTC 42131</strain>
    </source>
</reference>
<protein>
    <recommendedName>
        <fullName evidence="6">Large ribosomal subunit protein uL6</fullName>
    </recommendedName>
</protein>
<keyword evidence="5 6" id="KW-0687">Ribonucleoprotein</keyword>
<evidence type="ECO:0000256" key="5">
    <source>
        <dbReference type="ARBA" id="ARBA00023274"/>
    </source>
</evidence>
<dbReference type="FunFam" id="3.90.930.12:FF:000001">
    <property type="entry name" value="50S ribosomal protein L6"/>
    <property type="match status" value="1"/>
</dbReference>
<evidence type="ECO:0000256" key="3">
    <source>
        <dbReference type="ARBA" id="ARBA00022884"/>
    </source>
</evidence>
<accession>A0A1E8CFT4</accession>
<evidence type="ECO:0000256" key="4">
    <source>
        <dbReference type="ARBA" id="ARBA00022980"/>
    </source>
</evidence>
<keyword evidence="3 6" id="KW-0694">RNA-binding</keyword>
<sequence length="177" mass="19137">MSRVAKDPITLPKGVETAIAGSAITVKGSKGSLNIDLHNDVDIKQDGNVLQLSAKNGSRQANALAGTFRALINNMVVGVSEGFQRKLQLQGVGYRAKAQGKTLNITVGYSHPIDYELPEGVTAETPTQTEIVLSSSDKQLLGKVAADIRDFRPPEPYKGKGIRYAEENVYRKEAKKK</sequence>
<comment type="subunit">
    <text evidence="6">Part of the 50S ribosomal subunit.</text>
</comment>
<evidence type="ECO:0000313" key="11">
    <source>
        <dbReference type="Proteomes" id="UP000175669"/>
    </source>
</evidence>
<comment type="similarity">
    <text evidence="1 6 7">Belongs to the universal ribosomal protein uL6 family.</text>
</comment>
<dbReference type="GO" id="GO:0003735">
    <property type="term" value="F:structural constituent of ribosome"/>
    <property type="evidence" value="ECO:0007669"/>
    <property type="project" value="UniProtKB-UniRule"/>
</dbReference>